<dbReference type="Proteomes" id="UP000318478">
    <property type="component" value="Unassembled WGS sequence"/>
</dbReference>
<dbReference type="AlphaFoldDB" id="A0A5C5YRT9"/>
<keyword evidence="1" id="KW-0472">Membrane</keyword>
<comment type="caution">
    <text evidence="2">The sequence shown here is derived from an EMBL/GenBank/DDBJ whole genome shotgun (WGS) entry which is preliminary data.</text>
</comment>
<name>A0A5C5YRT9_9BACT</name>
<keyword evidence="1" id="KW-1133">Transmembrane helix</keyword>
<protein>
    <submittedName>
        <fullName evidence="2">Uncharacterized protein</fullName>
    </submittedName>
</protein>
<dbReference type="RefSeq" id="WP_146586767.1">
    <property type="nucleotide sequence ID" value="NZ_SJPO01000004.1"/>
</dbReference>
<proteinExistence type="predicted"/>
<evidence type="ECO:0000313" key="3">
    <source>
        <dbReference type="Proteomes" id="UP000318478"/>
    </source>
</evidence>
<keyword evidence="3" id="KW-1185">Reference proteome</keyword>
<organism evidence="2 3">
    <name type="scientific">Posidoniimonas polymericola</name>
    <dbReference type="NCBI Taxonomy" id="2528002"/>
    <lineage>
        <taxon>Bacteria</taxon>
        <taxon>Pseudomonadati</taxon>
        <taxon>Planctomycetota</taxon>
        <taxon>Planctomycetia</taxon>
        <taxon>Pirellulales</taxon>
        <taxon>Lacipirellulaceae</taxon>
        <taxon>Posidoniimonas</taxon>
    </lineage>
</organism>
<feature type="transmembrane region" description="Helical" evidence="1">
    <location>
        <begin position="14"/>
        <end position="35"/>
    </location>
</feature>
<reference evidence="2 3" key="1">
    <citation type="submission" date="2019-02" db="EMBL/GenBank/DDBJ databases">
        <title>Deep-cultivation of Planctomycetes and their phenomic and genomic characterization uncovers novel biology.</title>
        <authorList>
            <person name="Wiegand S."/>
            <person name="Jogler M."/>
            <person name="Boedeker C."/>
            <person name="Pinto D."/>
            <person name="Vollmers J."/>
            <person name="Rivas-Marin E."/>
            <person name="Kohn T."/>
            <person name="Peeters S.H."/>
            <person name="Heuer A."/>
            <person name="Rast P."/>
            <person name="Oberbeckmann S."/>
            <person name="Bunk B."/>
            <person name="Jeske O."/>
            <person name="Meyerdierks A."/>
            <person name="Storesund J.E."/>
            <person name="Kallscheuer N."/>
            <person name="Luecker S."/>
            <person name="Lage O.M."/>
            <person name="Pohl T."/>
            <person name="Merkel B.J."/>
            <person name="Hornburger P."/>
            <person name="Mueller R.-W."/>
            <person name="Bruemmer F."/>
            <person name="Labrenz M."/>
            <person name="Spormann A.M."/>
            <person name="Op Den Camp H."/>
            <person name="Overmann J."/>
            <person name="Amann R."/>
            <person name="Jetten M.S.M."/>
            <person name="Mascher T."/>
            <person name="Medema M.H."/>
            <person name="Devos D.P."/>
            <person name="Kaster A.-K."/>
            <person name="Ovreas L."/>
            <person name="Rohde M."/>
            <person name="Galperin M.Y."/>
            <person name="Jogler C."/>
        </authorList>
    </citation>
    <scope>NUCLEOTIDE SEQUENCE [LARGE SCALE GENOMIC DNA]</scope>
    <source>
        <strain evidence="2 3">Pla123a</strain>
    </source>
</reference>
<accession>A0A5C5YRT9</accession>
<keyword evidence="1" id="KW-0812">Transmembrane</keyword>
<sequence>MSLRDWLSPDAADAVILTLAACLFVAPAVGVVIGVSQSRGQPKPAKSIGLGVAAGLSVSLFCYLLIGPLMSEYWAG</sequence>
<dbReference type="EMBL" id="SJPO01000004">
    <property type="protein sequence ID" value="TWT77543.1"/>
    <property type="molecule type" value="Genomic_DNA"/>
</dbReference>
<feature type="transmembrane region" description="Helical" evidence="1">
    <location>
        <begin position="47"/>
        <end position="66"/>
    </location>
</feature>
<evidence type="ECO:0000256" key="1">
    <source>
        <dbReference type="SAM" id="Phobius"/>
    </source>
</evidence>
<gene>
    <name evidence="2" type="ORF">Pla123a_22040</name>
</gene>
<evidence type="ECO:0000313" key="2">
    <source>
        <dbReference type="EMBL" id="TWT77543.1"/>
    </source>
</evidence>